<sequence>MVTLYSGYSSSWPILRTAIELKPDPISSSAGTGETLPALLKVSLALLWPLSHQLLTVTGWTKPSGLAVASVPPAAHCHGWTKPSGLAVASVPPATHCHGMDQAFWPCCGLCPTSCSLTRGGPSLAVASVPPAAHCHGVDQALLWPLSHQLLTVTGSTKPSGLAVASVPPAAHCHGVDQALLWPLSHQLLTVTGSTKPSGLAVASVPPAAHCHGVDQAFWPCCGLCPTSCSLSRGGPSLLALLWPLSHQLLTVTGWTKPSGLAVASVPPAAHCHGVDQAFWPCCGLCPTSCSLSRGRPSLLALLWPLSHQLLTVTGWTKPSGLAVASVPPAAHCHGVDQALLWPLSHQLLTVTGWTKPSGLAVASVPPAAHCHGIDQAFWPCCGLCPTSCSLSRDGPSLLALLWPLSHQLLTVTGWTKPCCGLCPTSCSLSRGGPSLAVASVPPAAHCHGVDQAFWPCCGLCPTSYSLSRDGPSLLALLWPLSHQLLTVTGWTKPSGLAVASVPPAAHCHGMDQALL</sequence>
<name>A0ABQ9TLT3_SAGOE</name>
<protein>
    <submittedName>
        <fullName evidence="1">Uncharacterized protein</fullName>
    </submittedName>
</protein>
<comment type="caution">
    <text evidence="1">The sequence shown here is derived from an EMBL/GenBank/DDBJ whole genome shotgun (WGS) entry which is preliminary data.</text>
</comment>
<proteinExistence type="predicted"/>
<reference evidence="1 2" key="1">
    <citation type="submission" date="2023-05" db="EMBL/GenBank/DDBJ databases">
        <title>B98-5 Cell Line De Novo Hybrid Assembly: An Optical Mapping Approach.</title>
        <authorList>
            <person name="Kananen K."/>
            <person name="Auerbach J.A."/>
            <person name="Kautto E."/>
            <person name="Blachly J.S."/>
        </authorList>
    </citation>
    <scope>NUCLEOTIDE SEQUENCE [LARGE SCALE GENOMIC DNA]</scope>
    <source>
        <strain evidence="1">B95-8</strain>
        <tissue evidence="1">Cell line</tissue>
    </source>
</reference>
<gene>
    <name evidence="1" type="ORF">P7K49_036959</name>
</gene>
<feature type="non-terminal residue" evidence="1">
    <location>
        <position position="516"/>
    </location>
</feature>
<evidence type="ECO:0000313" key="1">
    <source>
        <dbReference type="EMBL" id="KAK2085659.1"/>
    </source>
</evidence>
<dbReference type="EMBL" id="JASSZA010000021">
    <property type="protein sequence ID" value="KAK2085659.1"/>
    <property type="molecule type" value="Genomic_DNA"/>
</dbReference>
<accession>A0ABQ9TLT3</accession>
<keyword evidence="2" id="KW-1185">Reference proteome</keyword>
<organism evidence="1 2">
    <name type="scientific">Saguinus oedipus</name>
    <name type="common">Cotton-top tamarin</name>
    <name type="synonym">Oedipomidas oedipus</name>
    <dbReference type="NCBI Taxonomy" id="9490"/>
    <lineage>
        <taxon>Eukaryota</taxon>
        <taxon>Metazoa</taxon>
        <taxon>Chordata</taxon>
        <taxon>Craniata</taxon>
        <taxon>Vertebrata</taxon>
        <taxon>Euteleostomi</taxon>
        <taxon>Mammalia</taxon>
        <taxon>Eutheria</taxon>
        <taxon>Euarchontoglires</taxon>
        <taxon>Primates</taxon>
        <taxon>Haplorrhini</taxon>
        <taxon>Platyrrhini</taxon>
        <taxon>Cebidae</taxon>
        <taxon>Callitrichinae</taxon>
        <taxon>Saguinus</taxon>
    </lineage>
</organism>
<dbReference type="Proteomes" id="UP001266305">
    <property type="component" value="Unassembled WGS sequence"/>
</dbReference>
<evidence type="ECO:0000313" key="2">
    <source>
        <dbReference type="Proteomes" id="UP001266305"/>
    </source>
</evidence>